<dbReference type="HOGENOM" id="CLU_2313278_0_0_1"/>
<keyword evidence="2" id="KW-1185">Reference proteome</keyword>
<reference evidence="2" key="1">
    <citation type="journal article" date="2013" name="Science">
        <title>The Amborella genome and the evolution of flowering plants.</title>
        <authorList>
            <consortium name="Amborella Genome Project"/>
        </authorList>
    </citation>
    <scope>NUCLEOTIDE SEQUENCE [LARGE SCALE GENOMIC DNA]</scope>
</reference>
<feature type="non-terminal residue" evidence="1">
    <location>
        <position position="100"/>
    </location>
</feature>
<proteinExistence type="predicted"/>
<accession>W1NQ09</accession>
<dbReference type="AlphaFoldDB" id="W1NQ09"/>
<sequence length="100" mass="11266">MGAAFCDFCTLCSLQGYPLGYAHPITLDTVTKMYWLWNPLEAHTSVMLCIPFTHLPSASSYSSCLLILSGSNLVVFCVYRRSLDSLLVLLFCLFTSYMYK</sequence>
<protein>
    <submittedName>
        <fullName evidence="1">Uncharacterized protein</fullName>
    </submittedName>
</protein>
<gene>
    <name evidence="1" type="ORF">AMTR_s00119p00034140</name>
</gene>
<organism evidence="1 2">
    <name type="scientific">Amborella trichopoda</name>
    <dbReference type="NCBI Taxonomy" id="13333"/>
    <lineage>
        <taxon>Eukaryota</taxon>
        <taxon>Viridiplantae</taxon>
        <taxon>Streptophyta</taxon>
        <taxon>Embryophyta</taxon>
        <taxon>Tracheophyta</taxon>
        <taxon>Spermatophyta</taxon>
        <taxon>Magnoliopsida</taxon>
        <taxon>Amborellales</taxon>
        <taxon>Amborellaceae</taxon>
        <taxon>Amborella</taxon>
    </lineage>
</organism>
<evidence type="ECO:0000313" key="1">
    <source>
        <dbReference type="EMBL" id="ERM97190.1"/>
    </source>
</evidence>
<name>W1NQ09_AMBTC</name>
<dbReference type="EMBL" id="KI396540">
    <property type="protein sequence ID" value="ERM97190.1"/>
    <property type="molecule type" value="Genomic_DNA"/>
</dbReference>
<evidence type="ECO:0000313" key="2">
    <source>
        <dbReference type="Proteomes" id="UP000017836"/>
    </source>
</evidence>
<dbReference type="Gramene" id="ERM97190">
    <property type="protein sequence ID" value="ERM97190"/>
    <property type="gene ID" value="AMTR_s00119p00034140"/>
</dbReference>
<dbReference type="Proteomes" id="UP000017836">
    <property type="component" value="Unassembled WGS sequence"/>
</dbReference>